<dbReference type="AlphaFoldDB" id="A0A8J5WAV7"/>
<reference evidence="2" key="2">
    <citation type="submission" date="2021-02" db="EMBL/GenBank/DDBJ databases">
        <authorList>
            <person name="Kimball J.A."/>
            <person name="Haas M.W."/>
            <person name="Macchietto M."/>
            <person name="Kono T."/>
            <person name="Duquette J."/>
            <person name="Shao M."/>
        </authorList>
    </citation>
    <scope>NUCLEOTIDE SEQUENCE</scope>
    <source>
        <tissue evidence="2">Fresh leaf tissue</tissue>
    </source>
</reference>
<evidence type="ECO:0000313" key="3">
    <source>
        <dbReference type="Proteomes" id="UP000729402"/>
    </source>
</evidence>
<accession>A0A8J5WAV7</accession>
<feature type="compositionally biased region" description="Low complexity" evidence="1">
    <location>
        <begin position="15"/>
        <end position="41"/>
    </location>
</feature>
<sequence length="123" mass="13256">MRTRLCGRTRSWKCSSRSSSPAAGRRGRGRSAVVGAVGPRANRTDETGMYACAGQRTTCLNPPATPIALRHPPSSRLVPVANPDWHGYPNLHACPLDPPVAVVVTRLRAVWGVTPMDGRDEDD</sequence>
<protein>
    <submittedName>
        <fullName evidence="2">Uncharacterized protein</fullName>
    </submittedName>
</protein>
<dbReference type="Proteomes" id="UP000729402">
    <property type="component" value="Unassembled WGS sequence"/>
</dbReference>
<dbReference type="EMBL" id="JAAALK010000082">
    <property type="protein sequence ID" value="KAG8085925.1"/>
    <property type="molecule type" value="Genomic_DNA"/>
</dbReference>
<name>A0A8J5WAV7_ZIZPA</name>
<proteinExistence type="predicted"/>
<reference evidence="2" key="1">
    <citation type="journal article" date="2021" name="bioRxiv">
        <title>Whole Genome Assembly and Annotation of Northern Wild Rice, Zizania palustris L., Supports a Whole Genome Duplication in the Zizania Genus.</title>
        <authorList>
            <person name="Haas M."/>
            <person name="Kono T."/>
            <person name="Macchietto M."/>
            <person name="Millas R."/>
            <person name="McGilp L."/>
            <person name="Shao M."/>
            <person name="Duquette J."/>
            <person name="Hirsch C.N."/>
            <person name="Kimball J."/>
        </authorList>
    </citation>
    <scope>NUCLEOTIDE SEQUENCE</scope>
    <source>
        <tissue evidence="2">Fresh leaf tissue</tissue>
    </source>
</reference>
<feature type="compositionally biased region" description="Basic residues" evidence="1">
    <location>
        <begin position="1"/>
        <end position="11"/>
    </location>
</feature>
<evidence type="ECO:0000313" key="2">
    <source>
        <dbReference type="EMBL" id="KAG8085925.1"/>
    </source>
</evidence>
<keyword evidence="3" id="KW-1185">Reference proteome</keyword>
<gene>
    <name evidence="2" type="ORF">GUJ93_ZPchr0010g8835</name>
</gene>
<evidence type="ECO:0000256" key="1">
    <source>
        <dbReference type="SAM" id="MobiDB-lite"/>
    </source>
</evidence>
<comment type="caution">
    <text evidence="2">The sequence shown here is derived from an EMBL/GenBank/DDBJ whole genome shotgun (WGS) entry which is preliminary data.</text>
</comment>
<organism evidence="2 3">
    <name type="scientific">Zizania palustris</name>
    <name type="common">Northern wild rice</name>
    <dbReference type="NCBI Taxonomy" id="103762"/>
    <lineage>
        <taxon>Eukaryota</taxon>
        <taxon>Viridiplantae</taxon>
        <taxon>Streptophyta</taxon>
        <taxon>Embryophyta</taxon>
        <taxon>Tracheophyta</taxon>
        <taxon>Spermatophyta</taxon>
        <taxon>Magnoliopsida</taxon>
        <taxon>Liliopsida</taxon>
        <taxon>Poales</taxon>
        <taxon>Poaceae</taxon>
        <taxon>BOP clade</taxon>
        <taxon>Oryzoideae</taxon>
        <taxon>Oryzeae</taxon>
        <taxon>Zizaniinae</taxon>
        <taxon>Zizania</taxon>
    </lineage>
</organism>
<feature type="region of interest" description="Disordered" evidence="1">
    <location>
        <begin position="1"/>
        <end position="47"/>
    </location>
</feature>